<keyword evidence="4" id="KW-0969">Cilium</keyword>
<dbReference type="InterPro" id="IPR021136">
    <property type="entry name" value="Flagellar_hook_control-like_C"/>
</dbReference>
<dbReference type="CDD" id="cd17470">
    <property type="entry name" value="T3SS_Flik_C"/>
    <property type="match status" value="1"/>
</dbReference>
<keyword evidence="4" id="KW-0966">Cell projection</keyword>
<dbReference type="PANTHER" id="PTHR37533:SF2">
    <property type="entry name" value="FLAGELLAR HOOK-LENGTH CONTROL PROTEIN"/>
    <property type="match status" value="1"/>
</dbReference>
<dbReference type="Pfam" id="PF02120">
    <property type="entry name" value="Flg_hook"/>
    <property type="match status" value="1"/>
</dbReference>
<feature type="region of interest" description="Disordered" evidence="2">
    <location>
        <begin position="496"/>
        <end position="528"/>
    </location>
</feature>
<evidence type="ECO:0000256" key="1">
    <source>
        <dbReference type="SAM" id="Coils"/>
    </source>
</evidence>
<evidence type="ECO:0000256" key="2">
    <source>
        <dbReference type="SAM" id="MobiDB-lite"/>
    </source>
</evidence>
<feature type="compositionally biased region" description="Basic and acidic residues" evidence="2">
    <location>
        <begin position="91"/>
        <end position="112"/>
    </location>
</feature>
<comment type="caution">
    <text evidence="4">The sequence shown here is derived from an EMBL/GenBank/DDBJ whole genome shotgun (WGS) entry which is preliminary data.</text>
</comment>
<name>A0A9D1FJ71_9BACT</name>
<keyword evidence="1" id="KW-0175">Coiled coil</keyword>
<feature type="compositionally biased region" description="Basic and acidic residues" evidence="2">
    <location>
        <begin position="62"/>
        <end position="84"/>
    </location>
</feature>
<feature type="domain" description="Flagellar hook-length control protein-like C-terminal" evidence="3">
    <location>
        <begin position="415"/>
        <end position="494"/>
    </location>
</feature>
<feature type="compositionally biased region" description="Low complexity" evidence="2">
    <location>
        <begin position="507"/>
        <end position="526"/>
    </location>
</feature>
<feature type="compositionally biased region" description="Low complexity" evidence="2">
    <location>
        <begin position="293"/>
        <end position="307"/>
    </location>
</feature>
<protein>
    <submittedName>
        <fullName evidence="4">Flagellar hook-length control protein FliK</fullName>
    </submittedName>
</protein>
<organism evidence="4 5">
    <name type="scientific">Candidatus Galligastranaerophilus intestinavium</name>
    <dbReference type="NCBI Taxonomy" id="2840836"/>
    <lineage>
        <taxon>Bacteria</taxon>
        <taxon>Candidatus Galligastranaerophilus</taxon>
    </lineage>
</organism>
<dbReference type="InterPro" id="IPR038610">
    <property type="entry name" value="FliK-like_C_sf"/>
</dbReference>
<reference evidence="4" key="1">
    <citation type="submission" date="2020-10" db="EMBL/GenBank/DDBJ databases">
        <authorList>
            <person name="Gilroy R."/>
        </authorList>
    </citation>
    <scope>NUCLEOTIDE SEQUENCE</scope>
    <source>
        <strain evidence="4">CHK152-2871</strain>
    </source>
</reference>
<evidence type="ECO:0000259" key="3">
    <source>
        <dbReference type="Pfam" id="PF02120"/>
    </source>
</evidence>
<dbReference type="InterPro" id="IPR052563">
    <property type="entry name" value="FliK"/>
</dbReference>
<sequence length="569" mass="64275">MQNLAILTNNSNNQLGEEINLLGQNFNTDEIINKGKDFLKVLNNDNAASQKTQLNNNYQNTNKKDFNKRENTLNKNNVENDKDYTQAVKENIQENKTDKKDKTQDTKNKEQNTNEIQKYNTETVKQEDKKTLDEIKAKNVKEFSEETAQGTNTKVLSSDEVIQEAVSKINNLIETSLDGQLNLEDVEALKNALEEIQAQINNNELVVSEETKQVLKDVLNRLLTQNPEDLAVSELQKDLKQLSQDIKAGAFKPDSQIKLEEENSNPNRALELDVQEVQTNKENKTKETLNDKNSNTINTSQSSVNVSSQVKEVQPTQEDKVDIEQQMLDDMNVQIDEVSSSQTSSNSNNQNYTTAQDEVIKLQIQNADNDSNTPVTFTFDKTIKNTNPNSQIRLEGVTKELNANDILNQIGSKFEQLKDGSSTKITMTLRPNDLGRVTIELLSTANGITTNIIAQNSQVKELLDKNIDILKQQLAQQGVNVQNVQVKTVEQNSQANLNNSYNDRNGEQGQNQNNSNSRNDGQNNQNRQHKNENFKFNHSNIIENVDFENTHNNATTSINTLRGKISYNL</sequence>
<gene>
    <name evidence="4" type="ORF">IAA86_06675</name>
</gene>
<evidence type="ECO:0000313" key="5">
    <source>
        <dbReference type="Proteomes" id="UP000886865"/>
    </source>
</evidence>
<dbReference type="EMBL" id="DVJQ01000056">
    <property type="protein sequence ID" value="HIS74687.1"/>
    <property type="molecule type" value="Genomic_DNA"/>
</dbReference>
<dbReference type="Gene3D" id="3.30.750.140">
    <property type="match status" value="1"/>
</dbReference>
<reference evidence="4" key="2">
    <citation type="journal article" date="2021" name="PeerJ">
        <title>Extensive microbial diversity within the chicken gut microbiome revealed by metagenomics and culture.</title>
        <authorList>
            <person name="Gilroy R."/>
            <person name="Ravi A."/>
            <person name="Getino M."/>
            <person name="Pursley I."/>
            <person name="Horton D.L."/>
            <person name="Alikhan N.F."/>
            <person name="Baker D."/>
            <person name="Gharbi K."/>
            <person name="Hall N."/>
            <person name="Watson M."/>
            <person name="Adriaenssens E.M."/>
            <person name="Foster-Nyarko E."/>
            <person name="Jarju S."/>
            <person name="Secka A."/>
            <person name="Antonio M."/>
            <person name="Oren A."/>
            <person name="Chaudhuri R.R."/>
            <person name="La Ragione R."/>
            <person name="Hildebrand F."/>
            <person name="Pallen M.J."/>
        </authorList>
    </citation>
    <scope>NUCLEOTIDE SEQUENCE</scope>
    <source>
        <strain evidence="4">CHK152-2871</strain>
    </source>
</reference>
<keyword evidence="4" id="KW-0282">Flagellum</keyword>
<feature type="region of interest" description="Disordered" evidence="2">
    <location>
        <begin position="277"/>
        <end position="307"/>
    </location>
</feature>
<feature type="compositionally biased region" description="Basic and acidic residues" evidence="2">
    <location>
        <begin position="279"/>
        <end position="290"/>
    </location>
</feature>
<accession>A0A9D1FJ71</accession>
<proteinExistence type="predicted"/>
<dbReference type="PANTHER" id="PTHR37533">
    <property type="entry name" value="FLAGELLAR HOOK-LENGTH CONTROL PROTEIN"/>
    <property type="match status" value="1"/>
</dbReference>
<evidence type="ECO:0000313" key="4">
    <source>
        <dbReference type="EMBL" id="HIS74687.1"/>
    </source>
</evidence>
<feature type="coiled-coil region" evidence="1">
    <location>
        <begin position="183"/>
        <end position="213"/>
    </location>
</feature>
<dbReference type="Proteomes" id="UP000886865">
    <property type="component" value="Unassembled WGS sequence"/>
</dbReference>
<feature type="region of interest" description="Disordered" evidence="2">
    <location>
        <begin position="56"/>
        <end position="116"/>
    </location>
</feature>
<dbReference type="AlphaFoldDB" id="A0A9D1FJ71"/>